<dbReference type="Proteomes" id="UP000284841">
    <property type="component" value="Unassembled WGS sequence"/>
</dbReference>
<dbReference type="Gene3D" id="3.30.70.360">
    <property type="match status" value="2"/>
</dbReference>
<dbReference type="EMBL" id="QRMS01000001">
    <property type="protein sequence ID" value="RHJ89250.1"/>
    <property type="molecule type" value="Genomic_DNA"/>
</dbReference>
<dbReference type="NCBIfam" id="TIGR01887">
    <property type="entry name" value="dipeptidaselike"/>
    <property type="match status" value="1"/>
</dbReference>
<keyword evidence="6" id="KW-0862">Zinc</keyword>
<dbReference type="GO" id="GO:0008270">
    <property type="term" value="F:zinc ion binding"/>
    <property type="evidence" value="ECO:0007669"/>
    <property type="project" value="InterPro"/>
</dbReference>
<dbReference type="InterPro" id="IPR010964">
    <property type="entry name" value="M20A_pepV-rel"/>
</dbReference>
<keyword evidence="8" id="KW-0482">Metalloprotease</keyword>
<dbReference type="PANTHER" id="PTHR43808:SF31">
    <property type="entry name" value="N-ACETYL-L-CITRULLINE DEACETYLASE"/>
    <property type="match status" value="1"/>
</dbReference>
<comment type="similarity">
    <text evidence="2">Belongs to the peptidase M20A family.</text>
</comment>
<dbReference type="OrthoDB" id="9761532at2"/>
<organism evidence="9 10">
    <name type="scientific">Emergencia timonensis</name>
    <dbReference type="NCBI Taxonomy" id="1776384"/>
    <lineage>
        <taxon>Bacteria</taxon>
        <taxon>Bacillati</taxon>
        <taxon>Bacillota</taxon>
        <taxon>Clostridia</taxon>
        <taxon>Peptostreptococcales</taxon>
        <taxon>Anaerovoracaceae</taxon>
        <taxon>Emergencia</taxon>
    </lineage>
</organism>
<accession>A0A415E6F4</accession>
<proteinExistence type="inferred from homology"/>
<evidence type="ECO:0000256" key="8">
    <source>
        <dbReference type="ARBA" id="ARBA00023049"/>
    </source>
</evidence>
<dbReference type="InterPro" id="IPR036264">
    <property type="entry name" value="Bact_exopeptidase_dim_dom"/>
</dbReference>
<evidence type="ECO:0000256" key="4">
    <source>
        <dbReference type="ARBA" id="ARBA00022723"/>
    </source>
</evidence>
<keyword evidence="7" id="KW-0224">Dipeptidase</keyword>
<dbReference type="InterPro" id="IPR001261">
    <property type="entry name" value="ArgE/DapE_CS"/>
</dbReference>
<reference evidence="9 10" key="1">
    <citation type="submission" date="2018-08" db="EMBL/GenBank/DDBJ databases">
        <title>A genome reference for cultivated species of the human gut microbiota.</title>
        <authorList>
            <person name="Zou Y."/>
            <person name="Xue W."/>
            <person name="Luo G."/>
        </authorList>
    </citation>
    <scope>NUCLEOTIDE SEQUENCE [LARGE SCALE GENOMIC DNA]</scope>
    <source>
        <strain evidence="9 10">AM07-24</strain>
    </source>
</reference>
<dbReference type="Pfam" id="PF01546">
    <property type="entry name" value="Peptidase_M20"/>
    <property type="match status" value="1"/>
</dbReference>
<comment type="cofactor">
    <cofactor evidence="1">
        <name>Zn(2+)</name>
        <dbReference type="ChEBI" id="CHEBI:29105"/>
    </cofactor>
</comment>
<evidence type="ECO:0000256" key="1">
    <source>
        <dbReference type="ARBA" id="ARBA00001947"/>
    </source>
</evidence>
<dbReference type="InterPro" id="IPR002933">
    <property type="entry name" value="Peptidase_M20"/>
</dbReference>
<dbReference type="SUPFAM" id="SSF55031">
    <property type="entry name" value="Bacterial exopeptidase dimerisation domain"/>
    <property type="match status" value="1"/>
</dbReference>
<evidence type="ECO:0000256" key="2">
    <source>
        <dbReference type="ARBA" id="ARBA00006247"/>
    </source>
</evidence>
<evidence type="ECO:0000313" key="9">
    <source>
        <dbReference type="EMBL" id="RHJ89250.1"/>
    </source>
</evidence>
<dbReference type="GO" id="GO:0008777">
    <property type="term" value="F:acetylornithine deacetylase activity"/>
    <property type="evidence" value="ECO:0007669"/>
    <property type="project" value="TreeGrafter"/>
</dbReference>
<evidence type="ECO:0000256" key="3">
    <source>
        <dbReference type="ARBA" id="ARBA00022670"/>
    </source>
</evidence>
<dbReference type="PROSITE" id="PS00758">
    <property type="entry name" value="ARGE_DAPE_CPG2_1"/>
    <property type="match status" value="1"/>
</dbReference>
<dbReference type="GO" id="GO:0006526">
    <property type="term" value="P:L-arginine biosynthetic process"/>
    <property type="evidence" value="ECO:0007669"/>
    <property type="project" value="TreeGrafter"/>
</dbReference>
<dbReference type="AlphaFoldDB" id="A0A415E6F4"/>
<evidence type="ECO:0000313" key="10">
    <source>
        <dbReference type="Proteomes" id="UP000284841"/>
    </source>
</evidence>
<keyword evidence="5 9" id="KW-0378">Hydrolase</keyword>
<comment type="caution">
    <text evidence="9">The sequence shown here is derived from an EMBL/GenBank/DDBJ whole genome shotgun (WGS) entry which is preliminary data.</text>
</comment>
<evidence type="ECO:0000256" key="6">
    <source>
        <dbReference type="ARBA" id="ARBA00022833"/>
    </source>
</evidence>
<keyword evidence="4" id="KW-0479">Metal-binding</keyword>
<dbReference type="PANTHER" id="PTHR43808">
    <property type="entry name" value="ACETYLORNITHINE DEACETYLASE"/>
    <property type="match status" value="1"/>
</dbReference>
<keyword evidence="3" id="KW-0645">Protease</keyword>
<protein>
    <submittedName>
        <fullName evidence="9">M20/M25/M40 family metallo-hydrolase</fullName>
    </submittedName>
</protein>
<dbReference type="Gene3D" id="3.40.630.10">
    <property type="entry name" value="Zn peptidases"/>
    <property type="match status" value="1"/>
</dbReference>
<dbReference type="SUPFAM" id="SSF53187">
    <property type="entry name" value="Zn-dependent exopeptidases"/>
    <property type="match status" value="1"/>
</dbReference>
<dbReference type="GO" id="GO:0016805">
    <property type="term" value="F:dipeptidase activity"/>
    <property type="evidence" value="ECO:0007669"/>
    <property type="project" value="UniProtKB-KW"/>
</dbReference>
<dbReference type="GO" id="GO:0008237">
    <property type="term" value="F:metallopeptidase activity"/>
    <property type="evidence" value="ECO:0007669"/>
    <property type="project" value="UniProtKB-KW"/>
</dbReference>
<evidence type="ECO:0000256" key="5">
    <source>
        <dbReference type="ARBA" id="ARBA00022801"/>
    </source>
</evidence>
<dbReference type="STRING" id="1776384.GCA_900086585_02549"/>
<dbReference type="InterPro" id="IPR050072">
    <property type="entry name" value="Peptidase_M20A"/>
</dbReference>
<dbReference type="RefSeq" id="WP_118333351.1">
    <property type="nucleotide sequence ID" value="NZ_AP025567.1"/>
</dbReference>
<keyword evidence="10" id="KW-1185">Reference proteome</keyword>
<evidence type="ECO:0000256" key="7">
    <source>
        <dbReference type="ARBA" id="ARBA00022997"/>
    </source>
</evidence>
<sequence length="466" mass="50967">MTIHEFIEENRAAMVSDIIDLVNIPTVYSEDADSGQPFGKEVDRGLKWILDRAEVMGMETKDFDGYAGEITAGDGPFMIGVLAHEDVVPAGEGWETDPFDAVVKDGAIYGRGTGDDKGPLISSLYAMKYLMDEGKIPAGTCLRMIVGTNEEEGWGGINYYKSQAEKLPDYSIVPDGYFPLIYCEKGLVDFDLKISLLDDKSAEVKVDGLYGGSGRNVVAGKAGCDLNCPPNRAEEIAAALNTFEGVTTTRNGSVIEVTAQGKSTHAMSPEKGLNAISVLMKSLASLDCTLSLGDLVDKYNRYIGMDYNAEKFGCGFEDQLSGKTTFNIGVLRYEENTAVLEANLRYPASLPKETIKQAVEKTCDEAGFVYAEKDYLPPVYTEPDSDFVGKLMEVYRRVTRDEENEAFTIGGATYARAIPNAVAFGPLFPYEEELAHEANEFLSIDSLEKMTWIFAEGLEALLGMKK</sequence>
<name>A0A415E6F4_9FIRM</name>
<gene>
    <name evidence="9" type="ORF">DW099_01360</name>
</gene>
<dbReference type="GO" id="GO:0006508">
    <property type="term" value="P:proteolysis"/>
    <property type="evidence" value="ECO:0007669"/>
    <property type="project" value="UniProtKB-KW"/>
</dbReference>